<feature type="compositionally biased region" description="Polar residues" evidence="3">
    <location>
        <begin position="400"/>
        <end position="420"/>
    </location>
</feature>
<dbReference type="AlphaFoldDB" id="A0A0B2QC56"/>
<feature type="compositionally biased region" description="Polar residues" evidence="3">
    <location>
        <begin position="299"/>
        <end position="328"/>
    </location>
</feature>
<evidence type="ECO:0000313" key="4">
    <source>
        <dbReference type="EMBL" id="KHN18810.1"/>
    </source>
</evidence>
<keyword evidence="2" id="KW-0175">Coiled coil</keyword>
<accession>A0A0B2QC56</accession>
<dbReference type="GO" id="GO:0042393">
    <property type="term" value="F:histone binding"/>
    <property type="evidence" value="ECO:0007669"/>
    <property type="project" value="TreeGrafter"/>
</dbReference>
<keyword evidence="4" id="KW-0689">Ribosomal protein</keyword>
<gene>
    <name evidence="4" type="ORF">glysoja_040091</name>
</gene>
<feature type="region of interest" description="Disordered" evidence="3">
    <location>
        <begin position="193"/>
        <end position="441"/>
    </location>
</feature>
<feature type="compositionally biased region" description="Polar residues" evidence="3">
    <location>
        <begin position="362"/>
        <end position="380"/>
    </location>
</feature>
<dbReference type="Pfam" id="PF08243">
    <property type="entry name" value="SPT2"/>
    <property type="match status" value="1"/>
</dbReference>
<comment type="similarity">
    <text evidence="1">Belongs to the SPT2 family.</text>
</comment>
<dbReference type="EMBL" id="KN659601">
    <property type="protein sequence ID" value="KHN18810.1"/>
    <property type="molecule type" value="Genomic_DNA"/>
</dbReference>
<dbReference type="InterPro" id="IPR038630">
    <property type="entry name" value="L24e/L24_sf"/>
</dbReference>
<dbReference type="GO" id="GO:0005730">
    <property type="term" value="C:nucleolus"/>
    <property type="evidence" value="ECO:0007669"/>
    <property type="project" value="TreeGrafter"/>
</dbReference>
<protein>
    <submittedName>
        <fullName evidence="4">60S ribosomal protein L24</fullName>
    </submittedName>
</protein>
<feature type="compositionally biased region" description="Polar residues" evidence="3">
    <location>
        <begin position="151"/>
        <end position="164"/>
    </location>
</feature>
<dbReference type="Gene3D" id="2.30.170.20">
    <property type="entry name" value="Ribosomal protein L24e"/>
    <property type="match status" value="1"/>
</dbReference>
<dbReference type="Proteomes" id="UP000053555">
    <property type="component" value="Unassembled WGS sequence"/>
</dbReference>
<feature type="compositionally biased region" description="Low complexity" evidence="3">
    <location>
        <begin position="251"/>
        <end position="267"/>
    </location>
</feature>
<feature type="compositionally biased region" description="Basic and acidic residues" evidence="3">
    <location>
        <begin position="339"/>
        <end position="349"/>
    </location>
</feature>
<dbReference type="Gene3D" id="6.10.250.1270">
    <property type="match status" value="1"/>
</dbReference>
<name>A0A0B2QC56_GLYSO</name>
<dbReference type="PANTHER" id="PTHR22691:SF8">
    <property type="entry name" value="PROTEIN SPT2 HOMOLOG"/>
    <property type="match status" value="1"/>
</dbReference>
<dbReference type="InterPro" id="IPR013256">
    <property type="entry name" value="Chromatin_SPT2"/>
</dbReference>
<dbReference type="GO" id="GO:0005840">
    <property type="term" value="C:ribosome"/>
    <property type="evidence" value="ECO:0007669"/>
    <property type="project" value="UniProtKB-KW"/>
</dbReference>
<dbReference type="GO" id="GO:0006360">
    <property type="term" value="P:transcription by RNA polymerase I"/>
    <property type="evidence" value="ECO:0007669"/>
    <property type="project" value="TreeGrafter"/>
</dbReference>
<keyword evidence="4" id="KW-0687">Ribonucleoprotein</keyword>
<evidence type="ECO:0000256" key="1">
    <source>
        <dbReference type="ARBA" id="ARBA00006461"/>
    </source>
</evidence>
<reference evidence="4" key="1">
    <citation type="submission" date="2014-07" db="EMBL/GenBank/DDBJ databases">
        <title>Identification of a novel salt tolerance gene in wild soybean by whole-genome sequencing.</title>
        <authorList>
            <person name="Lam H.-M."/>
            <person name="Qi X."/>
            <person name="Li M.-W."/>
            <person name="Liu X."/>
            <person name="Xie M."/>
            <person name="Ni M."/>
            <person name="Xu X."/>
        </authorList>
    </citation>
    <scope>NUCLEOTIDE SEQUENCE [LARGE SCALE GENOMIC DNA]</scope>
    <source>
        <tissue evidence="4">Root</tissue>
    </source>
</reference>
<feature type="compositionally biased region" description="Basic and acidic residues" evidence="3">
    <location>
        <begin position="381"/>
        <end position="392"/>
    </location>
</feature>
<evidence type="ECO:0000256" key="3">
    <source>
        <dbReference type="SAM" id="MobiDB-lite"/>
    </source>
</evidence>
<organism evidence="4">
    <name type="scientific">Glycine soja</name>
    <name type="common">Wild soybean</name>
    <dbReference type="NCBI Taxonomy" id="3848"/>
    <lineage>
        <taxon>Eukaryota</taxon>
        <taxon>Viridiplantae</taxon>
        <taxon>Streptophyta</taxon>
        <taxon>Embryophyta</taxon>
        <taxon>Tracheophyta</taxon>
        <taxon>Spermatophyta</taxon>
        <taxon>Magnoliopsida</taxon>
        <taxon>eudicotyledons</taxon>
        <taxon>Gunneridae</taxon>
        <taxon>Pentapetalae</taxon>
        <taxon>rosids</taxon>
        <taxon>fabids</taxon>
        <taxon>Fabales</taxon>
        <taxon>Fabaceae</taxon>
        <taxon>Papilionoideae</taxon>
        <taxon>50 kb inversion clade</taxon>
        <taxon>NPAAA clade</taxon>
        <taxon>indigoferoid/millettioid clade</taxon>
        <taxon>Phaseoleae</taxon>
        <taxon>Glycine</taxon>
        <taxon>Glycine subgen. Soja</taxon>
    </lineage>
</organism>
<proteinExistence type="inferred from homology"/>
<evidence type="ECO:0000256" key="2">
    <source>
        <dbReference type="ARBA" id="ARBA00023054"/>
    </source>
</evidence>
<dbReference type="SMART" id="SM00784">
    <property type="entry name" value="SPT2"/>
    <property type="match status" value="1"/>
</dbReference>
<sequence length="519" mass="58471">MGSKSTLRLMRTLGPFLGSLAQSTWSLLANALAGYFHNRLKPSKLTWTVVYRKQHKKDIAQEVVKKRRRAAKKPYSRSIVGATLEVIQKKRAEKPEVRDAVREAALRYGSFFGPSQPVIAQRVIQESKSLLENQHLASRFSGPHRIKKNQNKVPSGGSKSSSHNLAPKVSEMKVKAQKIKNTRDYSFLLSDDAELPAPSKAPPSQNMPIRNSEGRPAQVPARSKLPLSNGGKHVRASHEERNVGSAAGHLPPKSGSSYRTSSTSKPSMASADSRKQPGNNSGNGPGRPVGPKGLPSKISVGTTGNKSSTPAIKNPVNGMQKSLPSKNHPSIPKQIVEQRISKHSVEQRIPKQSVEQRFPKQSVEQRIQKQSVEQRIQKQSVEQRKDIRELYRPKMAPKQPVTSSKPQINRPLKQNSVHTASQDRRPKPKAAKRPFDDEEDEVDVRNMIRNMFNYNPNKFVDDDDVDDMEAGFDEILREEKRSEMIAKKEDEEQLRLIEEEEERERRRKMAKLKKRKLGY</sequence>
<dbReference type="GO" id="GO:0006334">
    <property type="term" value="P:nucleosome assembly"/>
    <property type="evidence" value="ECO:0007669"/>
    <property type="project" value="TreeGrafter"/>
</dbReference>
<dbReference type="GO" id="GO:0003677">
    <property type="term" value="F:DNA binding"/>
    <property type="evidence" value="ECO:0007669"/>
    <property type="project" value="TreeGrafter"/>
</dbReference>
<feature type="region of interest" description="Disordered" evidence="3">
    <location>
        <begin position="137"/>
        <end position="170"/>
    </location>
</feature>
<dbReference type="PANTHER" id="PTHR22691">
    <property type="entry name" value="YEAST SPT2-RELATED"/>
    <property type="match status" value="1"/>
</dbReference>